<evidence type="ECO:0000256" key="3">
    <source>
        <dbReference type="ARBA" id="ARBA00022692"/>
    </source>
</evidence>
<dbReference type="STRING" id="869212.Turpa_2070"/>
<dbReference type="PANTHER" id="PTHR31412:SF0">
    <property type="entry name" value="ZINC METALLOPROTEASE EGY1, CHLOROPLASTIC-RELATED"/>
    <property type="match status" value="1"/>
</dbReference>
<protein>
    <submittedName>
        <fullName evidence="10">Metalloprotease</fullName>
    </submittedName>
</protein>
<keyword evidence="2" id="KW-0645">Protease</keyword>
<dbReference type="RefSeq" id="WP_014803222.1">
    <property type="nucleotide sequence ID" value="NC_018020.1"/>
</dbReference>
<keyword evidence="10" id="KW-0482">Metalloprotease</keyword>
<evidence type="ECO:0000256" key="8">
    <source>
        <dbReference type="SAM" id="MobiDB-lite"/>
    </source>
</evidence>
<reference evidence="10 11" key="1">
    <citation type="submission" date="2012-06" db="EMBL/GenBank/DDBJ databases">
        <title>The complete chromosome of genome of Turneriella parva DSM 21527.</title>
        <authorList>
            <consortium name="US DOE Joint Genome Institute (JGI-PGF)"/>
            <person name="Lucas S."/>
            <person name="Han J."/>
            <person name="Lapidus A."/>
            <person name="Bruce D."/>
            <person name="Goodwin L."/>
            <person name="Pitluck S."/>
            <person name="Peters L."/>
            <person name="Kyrpides N."/>
            <person name="Mavromatis K."/>
            <person name="Ivanova N."/>
            <person name="Mikhailova N."/>
            <person name="Chertkov O."/>
            <person name="Detter J.C."/>
            <person name="Tapia R."/>
            <person name="Han C."/>
            <person name="Land M."/>
            <person name="Hauser L."/>
            <person name="Markowitz V."/>
            <person name="Cheng J.-F."/>
            <person name="Hugenholtz P."/>
            <person name="Woyke T."/>
            <person name="Wu D."/>
            <person name="Gronow S."/>
            <person name="Wellnitz S."/>
            <person name="Brambilla E."/>
            <person name="Klenk H.-P."/>
            <person name="Eisen J.A."/>
        </authorList>
    </citation>
    <scope>NUCLEOTIDE SEQUENCE [LARGE SCALE GENOMIC DNA]</scope>
    <source>
        <strain evidence="11">ATCC BAA-1111 / DSM 21527 / NCTC 11395 / H</strain>
    </source>
</reference>
<evidence type="ECO:0000313" key="10">
    <source>
        <dbReference type="EMBL" id="AFM12716.1"/>
    </source>
</evidence>
<dbReference type="PATRIC" id="fig|869212.3.peg.2073"/>
<evidence type="ECO:0000256" key="4">
    <source>
        <dbReference type="ARBA" id="ARBA00022801"/>
    </source>
</evidence>
<evidence type="ECO:0000256" key="9">
    <source>
        <dbReference type="SAM" id="Phobius"/>
    </source>
</evidence>
<name>I4B609_TURPD</name>
<keyword evidence="5" id="KW-0809">Transit peptide</keyword>
<evidence type="ECO:0000256" key="7">
    <source>
        <dbReference type="ARBA" id="ARBA00023136"/>
    </source>
</evidence>
<dbReference type="AlphaFoldDB" id="I4B609"/>
<keyword evidence="7 9" id="KW-0472">Membrane</keyword>
<evidence type="ECO:0000256" key="6">
    <source>
        <dbReference type="ARBA" id="ARBA00022989"/>
    </source>
</evidence>
<keyword evidence="6 9" id="KW-1133">Transmembrane helix</keyword>
<feature type="transmembrane region" description="Helical" evidence="9">
    <location>
        <begin position="58"/>
        <end position="75"/>
    </location>
</feature>
<accession>I4B609</accession>
<keyword evidence="3 9" id="KW-0812">Transmembrane</keyword>
<dbReference type="HOGENOM" id="CLU_028221_0_0_12"/>
<organism evidence="10 11">
    <name type="scientific">Turneriella parva (strain ATCC BAA-1111 / DSM 21527 / NCTC 11395 / H)</name>
    <name type="common">Leptospira parva</name>
    <dbReference type="NCBI Taxonomy" id="869212"/>
    <lineage>
        <taxon>Bacteria</taxon>
        <taxon>Pseudomonadati</taxon>
        <taxon>Spirochaetota</taxon>
        <taxon>Spirochaetia</taxon>
        <taxon>Leptospirales</taxon>
        <taxon>Leptospiraceae</taxon>
        <taxon>Turneriella</taxon>
    </lineage>
</organism>
<dbReference type="EMBL" id="CP002959">
    <property type="protein sequence ID" value="AFM12716.1"/>
    <property type="molecule type" value="Genomic_DNA"/>
</dbReference>
<keyword evidence="4" id="KW-0378">Hydrolase</keyword>
<dbReference type="InterPro" id="IPR044838">
    <property type="entry name" value="EGY1-like"/>
</dbReference>
<evidence type="ECO:0000256" key="1">
    <source>
        <dbReference type="ARBA" id="ARBA00004141"/>
    </source>
</evidence>
<gene>
    <name evidence="10" type="ordered locus">Turpa_2070</name>
</gene>
<evidence type="ECO:0000256" key="2">
    <source>
        <dbReference type="ARBA" id="ARBA00022670"/>
    </source>
</evidence>
<feature type="transmembrane region" description="Helical" evidence="9">
    <location>
        <begin position="177"/>
        <end position="200"/>
    </location>
</feature>
<dbReference type="OrthoDB" id="9781963at2"/>
<sequence>MINRIKRHYHVLKTGIVQSDRATYRRHLILLLLTVFTVFVAGTNFSSRTTAADRYADAAIYALALIAVLMGYSVTRYVQARSYGLYAELPLFIPMPLFSPFGTFGVLTKTAHIGVHTHALFDVAFWPPVVSFSLSLPMLVAGTHFSEIVPGNAQFENPLLLVGIARLLKDIPLGYDLAVHPLLAAGWAGLFFTAINLFPVGNLSGGQIAYTLFGRRQRDIGYVFLGGLFILALYYPMWFGFVLGFIYLGVDHPELRQVRNPLFFEMTQQTTRQPLDRRRQWLAAICAVIFVLSFTTRPFDAKSENVVERPPAQLAPPENFQAPPGPQPNKAPGEDNSI</sequence>
<dbReference type="PANTHER" id="PTHR31412">
    <property type="entry name" value="ZINC METALLOPROTEASE EGY1"/>
    <property type="match status" value="1"/>
</dbReference>
<feature type="transmembrane region" description="Helical" evidence="9">
    <location>
        <begin position="28"/>
        <end position="46"/>
    </location>
</feature>
<comment type="subcellular location">
    <subcellularLocation>
        <location evidence="1">Membrane</location>
        <topology evidence="1">Multi-pass membrane protein</topology>
    </subcellularLocation>
</comment>
<evidence type="ECO:0000313" key="11">
    <source>
        <dbReference type="Proteomes" id="UP000006048"/>
    </source>
</evidence>
<dbReference type="GO" id="GO:0006508">
    <property type="term" value="P:proteolysis"/>
    <property type="evidence" value="ECO:0007669"/>
    <property type="project" value="UniProtKB-KW"/>
</dbReference>
<feature type="transmembrane region" description="Helical" evidence="9">
    <location>
        <begin position="220"/>
        <end position="250"/>
    </location>
</feature>
<keyword evidence="11" id="KW-1185">Reference proteome</keyword>
<dbReference type="GO" id="GO:0008237">
    <property type="term" value="F:metallopeptidase activity"/>
    <property type="evidence" value="ECO:0007669"/>
    <property type="project" value="UniProtKB-KW"/>
</dbReference>
<proteinExistence type="predicted"/>
<feature type="region of interest" description="Disordered" evidence="8">
    <location>
        <begin position="304"/>
        <end position="338"/>
    </location>
</feature>
<dbReference type="GO" id="GO:0016020">
    <property type="term" value="C:membrane"/>
    <property type="evidence" value="ECO:0007669"/>
    <property type="project" value="UniProtKB-SubCell"/>
</dbReference>
<dbReference type="KEGG" id="tpx:Turpa_2070"/>
<evidence type="ECO:0000256" key="5">
    <source>
        <dbReference type="ARBA" id="ARBA00022946"/>
    </source>
</evidence>
<dbReference type="Proteomes" id="UP000006048">
    <property type="component" value="Chromosome"/>
</dbReference>